<proteinExistence type="predicted"/>
<evidence type="ECO:0000259" key="1">
    <source>
        <dbReference type="SMART" id="SM00418"/>
    </source>
</evidence>
<dbReference type="Pfam" id="PF12840">
    <property type="entry name" value="HTH_20"/>
    <property type="match status" value="1"/>
</dbReference>
<evidence type="ECO:0000313" key="2">
    <source>
        <dbReference type="EMBL" id="NYE69098.1"/>
    </source>
</evidence>
<dbReference type="SMART" id="SM00418">
    <property type="entry name" value="HTH_ARSR"/>
    <property type="match status" value="1"/>
</dbReference>
<organism evidence="2 3">
    <name type="scientific">Microlunatus parietis</name>
    <dbReference type="NCBI Taxonomy" id="682979"/>
    <lineage>
        <taxon>Bacteria</taxon>
        <taxon>Bacillati</taxon>
        <taxon>Actinomycetota</taxon>
        <taxon>Actinomycetes</taxon>
        <taxon>Propionibacteriales</taxon>
        <taxon>Propionibacteriaceae</taxon>
        <taxon>Microlunatus</taxon>
    </lineage>
</organism>
<sequence length="190" mass="21037">MSSEKNRSDALAMRAVAHPVRLDLLSLLDREGPLTASRCAEALGLTPKVCSYHLTQLGKYGLIEETGDGKGRARPWRLVVSSLDYVHGSDETEDLSTAADQYVRTMVGRDARIVESFVDHRAALPRKWRNVATMSSNPLRLSPTQLRALGSDLISTLDRYRKLSENPDPDAHPVQVALYAVPVELTDLTR</sequence>
<keyword evidence="3" id="KW-1185">Reference proteome</keyword>
<evidence type="ECO:0000313" key="3">
    <source>
        <dbReference type="Proteomes" id="UP000569914"/>
    </source>
</evidence>
<dbReference type="Gene3D" id="1.10.10.10">
    <property type="entry name" value="Winged helix-like DNA-binding domain superfamily/Winged helix DNA-binding domain"/>
    <property type="match status" value="1"/>
</dbReference>
<feature type="domain" description="HTH arsR-type" evidence="1">
    <location>
        <begin position="11"/>
        <end position="100"/>
    </location>
</feature>
<dbReference type="SUPFAM" id="SSF46785">
    <property type="entry name" value="Winged helix' DNA-binding domain"/>
    <property type="match status" value="1"/>
</dbReference>
<dbReference type="AlphaFoldDB" id="A0A7Y9I2Q4"/>
<dbReference type="InterPro" id="IPR001845">
    <property type="entry name" value="HTH_ArsR_DNA-bd_dom"/>
</dbReference>
<dbReference type="Proteomes" id="UP000569914">
    <property type="component" value="Unassembled WGS sequence"/>
</dbReference>
<dbReference type="EMBL" id="JACCBU010000001">
    <property type="protein sequence ID" value="NYE69098.1"/>
    <property type="molecule type" value="Genomic_DNA"/>
</dbReference>
<dbReference type="InterPro" id="IPR011991">
    <property type="entry name" value="ArsR-like_HTH"/>
</dbReference>
<comment type="caution">
    <text evidence="2">The sequence shown here is derived from an EMBL/GenBank/DDBJ whole genome shotgun (WGS) entry which is preliminary data.</text>
</comment>
<dbReference type="PANTHER" id="PTHR38600:SF1">
    <property type="entry name" value="TRANSCRIPTIONAL REGULATORY PROTEIN"/>
    <property type="match status" value="1"/>
</dbReference>
<dbReference type="GO" id="GO:0003677">
    <property type="term" value="F:DNA binding"/>
    <property type="evidence" value="ECO:0007669"/>
    <property type="project" value="UniProtKB-KW"/>
</dbReference>
<dbReference type="CDD" id="cd00090">
    <property type="entry name" value="HTH_ARSR"/>
    <property type="match status" value="1"/>
</dbReference>
<gene>
    <name evidence="2" type="ORF">BKA15_000427</name>
</gene>
<dbReference type="RefSeq" id="WP_179747871.1">
    <property type="nucleotide sequence ID" value="NZ_JACCBU010000001.1"/>
</dbReference>
<accession>A0A7Y9I2Q4</accession>
<dbReference type="InterPro" id="IPR036388">
    <property type="entry name" value="WH-like_DNA-bd_sf"/>
</dbReference>
<reference evidence="2 3" key="1">
    <citation type="submission" date="2020-07" db="EMBL/GenBank/DDBJ databases">
        <title>Sequencing the genomes of 1000 actinobacteria strains.</title>
        <authorList>
            <person name="Klenk H.-P."/>
        </authorList>
    </citation>
    <scope>NUCLEOTIDE SEQUENCE [LARGE SCALE GENOMIC DNA]</scope>
    <source>
        <strain evidence="2 3">DSM 22083</strain>
    </source>
</reference>
<protein>
    <submittedName>
        <fullName evidence="2">DNA-binding transcriptional ArsR family regulator</fullName>
    </submittedName>
</protein>
<dbReference type="PANTHER" id="PTHR38600">
    <property type="entry name" value="TRANSCRIPTIONAL REGULATORY PROTEIN"/>
    <property type="match status" value="1"/>
</dbReference>
<dbReference type="GO" id="GO:0003700">
    <property type="term" value="F:DNA-binding transcription factor activity"/>
    <property type="evidence" value="ECO:0007669"/>
    <property type="project" value="InterPro"/>
</dbReference>
<name>A0A7Y9I2Q4_9ACTN</name>
<keyword evidence="2" id="KW-0238">DNA-binding</keyword>
<dbReference type="InterPro" id="IPR036390">
    <property type="entry name" value="WH_DNA-bd_sf"/>
</dbReference>